<dbReference type="GO" id="GO:0030288">
    <property type="term" value="C:outer membrane-bounded periplasmic space"/>
    <property type="evidence" value="ECO:0007669"/>
    <property type="project" value="InterPro"/>
</dbReference>
<dbReference type="PIRSF" id="PIRSF006470">
    <property type="entry name" value="DctB"/>
    <property type="match status" value="1"/>
</dbReference>
<evidence type="ECO:0000256" key="1">
    <source>
        <dbReference type="ARBA" id="ARBA00022729"/>
    </source>
</evidence>
<comment type="caution">
    <text evidence="2">The sequence shown here is derived from an EMBL/GenBank/DDBJ whole genome shotgun (WGS) entry which is preliminary data.</text>
</comment>
<dbReference type="GO" id="GO:0055085">
    <property type="term" value="P:transmembrane transport"/>
    <property type="evidence" value="ECO:0007669"/>
    <property type="project" value="InterPro"/>
</dbReference>
<sequence>MKLFSEWTSRLLGGGLIAVLVLSLGYAWCVRSAQRGAGDGTRILKLGHGLPTDHPVHEAMVMMAERVKKLSDGKLEIQIYPSGMIGSEAECLKQVQNGQLDISKTSTAVLESSVPEITVLGLPYVFRDSDHFWKVLNGPIGRDLAEHLPGMRGLVYYDAGTRNFYTTRKPVRKADDLKGLKIRTQQSRSAMDMVSAFGGAPTPIPWGELYTALSQGTVDGAENNLPSFETGRHMEVCKFFTFSEHVMVPDLLVVSSATWDSLSEQQRECLEIAAAESGLFQRKLWAEAEKRARARSEELGVEFIPVDKAEFAAKMEPVYSSYTGKTAELIRKIREVK</sequence>
<dbReference type="RefSeq" id="WP_168963346.1">
    <property type="nucleotide sequence ID" value="NZ_JABAEW010000038.1"/>
</dbReference>
<name>A0A848B1K2_9BACT</name>
<dbReference type="EMBL" id="JABAEW010000038">
    <property type="protein sequence ID" value="NMD88127.1"/>
    <property type="molecule type" value="Genomic_DNA"/>
</dbReference>
<dbReference type="CDD" id="cd13671">
    <property type="entry name" value="PBP2_TRAP_SBP_like_3"/>
    <property type="match status" value="1"/>
</dbReference>
<proteinExistence type="predicted"/>
<dbReference type="PANTHER" id="PTHR33376:SF2">
    <property type="entry name" value="DICARBOXYLATE-BINDING PERIPLASMIC PROTEIN"/>
    <property type="match status" value="1"/>
</dbReference>
<dbReference type="AlphaFoldDB" id="A0A848B1K2"/>
<dbReference type="GO" id="GO:0030246">
    <property type="term" value="F:carbohydrate binding"/>
    <property type="evidence" value="ECO:0007669"/>
    <property type="project" value="TreeGrafter"/>
</dbReference>
<dbReference type="InterPro" id="IPR004682">
    <property type="entry name" value="TRAP_DctP"/>
</dbReference>
<accession>A0A848B1K2</accession>
<dbReference type="Proteomes" id="UP000576225">
    <property type="component" value="Unassembled WGS sequence"/>
</dbReference>
<gene>
    <name evidence="2" type="ORF">HF882_16185</name>
</gene>
<dbReference type="PANTHER" id="PTHR33376">
    <property type="match status" value="1"/>
</dbReference>
<dbReference type="InterPro" id="IPR038404">
    <property type="entry name" value="TRAP_DctP_sf"/>
</dbReference>
<evidence type="ECO:0000313" key="2">
    <source>
        <dbReference type="EMBL" id="NMD88127.1"/>
    </source>
</evidence>
<dbReference type="NCBIfam" id="TIGR00787">
    <property type="entry name" value="dctP"/>
    <property type="match status" value="1"/>
</dbReference>
<dbReference type="InterPro" id="IPR018389">
    <property type="entry name" value="DctP_fam"/>
</dbReference>
<dbReference type="Gene3D" id="3.40.190.170">
    <property type="entry name" value="Bacterial extracellular solute-binding protein, family 7"/>
    <property type="match status" value="1"/>
</dbReference>
<protein>
    <submittedName>
        <fullName evidence="2">TRAP transporter substrate-binding protein</fullName>
    </submittedName>
</protein>
<reference evidence="2 3" key="1">
    <citation type="submission" date="2020-04" db="EMBL/GenBank/DDBJ databases">
        <authorList>
            <person name="Hitch T.C.A."/>
            <person name="Wylensek D."/>
            <person name="Clavel T."/>
        </authorList>
    </citation>
    <scope>NUCLEOTIDE SEQUENCE [LARGE SCALE GENOMIC DNA]</scope>
    <source>
        <strain evidence="2 3">COR2-253-APC-1A</strain>
    </source>
</reference>
<keyword evidence="1" id="KW-0732">Signal</keyword>
<dbReference type="Pfam" id="PF03480">
    <property type="entry name" value="DctP"/>
    <property type="match status" value="1"/>
</dbReference>
<evidence type="ECO:0000313" key="3">
    <source>
        <dbReference type="Proteomes" id="UP000576225"/>
    </source>
</evidence>
<dbReference type="NCBIfam" id="NF037995">
    <property type="entry name" value="TRAP_S1"/>
    <property type="match status" value="1"/>
</dbReference>
<organism evidence="2 3">
    <name type="scientific">Victivallis vadensis</name>
    <dbReference type="NCBI Taxonomy" id="172901"/>
    <lineage>
        <taxon>Bacteria</taxon>
        <taxon>Pseudomonadati</taxon>
        <taxon>Lentisphaerota</taxon>
        <taxon>Lentisphaeria</taxon>
        <taxon>Victivallales</taxon>
        <taxon>Victivallaceae</taxon>
        <taxon>Victivallis</taxon>
    </lineage>
</organism>